<feature type="domain" description="DNA helicase Pif1-like DEAD-box helicase" evidence="2">
    <location>
        <begin position="277"/>
        <end position="448"/>
    </location>
</feature>
<dbReference type="WBParaSite" id="HPBE_0001872901-mRNA-1">
    <property type="protein sequence ID" value="HPBE_0001872901-mRNA-1"/>
    <property type="gene ID" value="HPBE_0001872901"/>
</dbReference>
<proteinExistence type="inferred from homology"/>
<dbReference type="PANTHER" id="PTHR10492:SF57">
    <property type="entry name" value="ATP-DEPENDENT DNA HELICASE"/>
    <property type="match status" value="1"/>
</dbReference>
<dbReference type="EC" id="5.6.2.3" evidence="1"/>
<dbReference type="GO" id="GO:0000723">
    <property type="term" value="P:telomere maintenance"/>
    <property type="evidence" value="ECO:0007669"/>
    <property type="project" value="InterPro"/>
</dbReference>
<keyword evidence="1" id="KW-0227">DNA damage</keyword>
<evidence type="ECO:0000259" key="3">
    <source>
        <dbReference type="Pfam" id="PF21530"/>
    </source>
</evidence>
<dbReference type="Gene3D" id="3.40.50.300">
    <property type="entry name" value="P-loop containing nucleotide triphosphate hydrolases"/>
    <property type="match status" value="1"/>
</dbReference>
<keyword evidence="1" id="KW-0234">DNA repair</keyword>
<feature type="domain" description="DNA helicase Pif1-like 2B" evidence="3">
    <location>
        <begin position="527"/>
        <end position="558"/>
    </location>
</feature>
<dbReference type="GO" id="GO:0006310">
    <property type="term" value="P:DNA recombination"/>
    <property type="evidence" value="ECO:0007669"/>
    <property type="project" value="UniProtKB-KW"/>
</dbReference>
<dbReference type="GO" id="GO:0005524">
    <property type="term" value="F:ATP binding"/>
    <property type="evidence" value="ECO:0007669"/>
    <property type="project" value="UniProtKB-KW"/>
</dbReference>
<keyword evidence="1" id="KW-0233">DNA recombination</keyword>
<keyword evidence="1" id="KW-0378">Hydrolase</keyword>
<keyword evidence="1" id="KW-0347">Helicase</keyword>
<dbReference type="SUPFAM" id="SSF52540">
    <property type="entry name" value="P-loop containing nucleoside triphosphate hydrolases"/>
    <property type="match status" value="1"/>
</dbReference>
<comment type="similarity">
    <text evidence="1">Belongs to the helicase family.</text>
</comment>
<dbReference type="InterPro" id="IPR027417">
    <property type="entry name" value="P-loop_NTPase"/>
</dbReference>
<dbReference type="PANTHER" id="PTHR10492">
    <property type="match status" value="1"/>
</dbReference>
<dbReference type="OrthoDB" id="10056572at2759"/>
<organism evidence="5 6">
    <name type="scientific">Heligmosomoides polygyrus</name>
    <name type="common">Parasitic roundworm</name>
    <dbReference type="NCBI Taxonomy" id="6339"/>
    <lineage>
        <taxon>Eukaryota</taxon>
        <taxon>Metazoa</taxon>
        <taxon>Ecdysozoa</taxon>
        <taxon>Nematoda</taxon>
        <taxon>Chromadorea</taxon>
        <taxon>Rhabditida</taxon>
        <taxon>Rhabditina</taxon>
        <taxon>Rhabditomorpha</taxon>
        <taxon>Strongyloidea</taxon>
        <taxon>Heligmosomidae</taxon>
        <taxon>Heligmosomoides</taxon>
    </lineage>
</organism>
<comment type="cofactor">
    <cofactor evidence="1">
        <name>Mg(2+)</name>
        <dbReference type="ChEBI" id="CHEBI:18420"/>
    </cofactor>
</comment>
<dbReference type="EMBL" id="UZAH01030881">
    <property type="protein sequence ID" value="VDP12687.1"/>
    <property type="molecule type" value="Genomic_DNA"/>
</dbReference>
<dbReference type="GO" id="GO:0006281">
    <property type="term" value="P:DNA repair"/>
    <property type="evidence" value="ECO:0007669"/>
    <property type="project" value="UniProtKB-KW"/>
</dbReference>
<evidence type="ECO:0000313" key="4">
    <source>
        <dbReference type="EMBL" id="VDP12687.1"/>
    </source>
</evidence>
<sequence>MMKLELTWIPVMSNPKKHRGDSSVVLLHDRSHTVVRLPVHLPNQQEVEGEEREAVRSVASSNICLTAWFQLKQTDPTAPKLLYREIPEHYRWSQGRWEKRRRFEKAIGRMYTVSPREGERFYLRIMLFYTSGATSLESIKNVHGTQYGTFKEAASAAGYFRDDEEYRARLEEASRLSMPSEMRALFAYILSLCEVHNAESLWTEFKSSMIDDLRLQGFPLSMAEAVAYNQIKEIAFSLGVNVNYLITPLECEPPNINGDVVDITTLREEGERMYQMLNTQQKLLVDTVLAGTERCIFIDGPGGSGKTYVYNTLNNILRGRGKRVLNVAWSGIAATLLPCGQTVHSAFGLPVPISEDRKTSLMAIQSRQARELLDVQYIIWDEAPMAPKYAFDAVDKLLKNITELQPPQIPPVVPKAGRSEILNVSIKSSPLWPHFFKYRLTENVRASSGGIGWSNFLIQLGKGELSNDPNEVKVPDDMLSSGDIADEIFDKQQSAFDTTEQKKIFRSIDEVINNKTEANNDTEYSLEFLNSLTPQRYPPHELHLKKGAVIMLLRNLRVN</sequence>
<evidence type="ECO:0000313" key="6">
    <source>
        <dbReference type="WBParaSite" id="HPBE_0001872901-mRNA-1"/>
    </source>
</evidence>
<evidence type="ECO:0000256" key="1">
    <source>
        <dbReference type="RuleBase" id="RU363044"/>
    </source>
</evidence>
<protein>
    <recommendedName>
        <fullName evidence="1">ATP-dependent DNA helicase</fullName>
        <ecNumber evidence="1">5.6.2.3</ecNumber>
    </recommendedName>
</protein>
<dbReference type="Pfam" id="PF21530">
    <property type="entry name" value="Pif1_2B_dom"/>
    <property type="match status" value="1"/>
</dbReference>
<dbReference type="GO" id="GO:0043139">
    <property type="term" value="F:5'-3' DNA helicase activity"/>
    <property type="evidence" value="ECO:0007669"/>
    <property type="project" value="UniProtKB-EC"/>
</dbReference>
<dbReference type="InterPro" id="IPR049163">
    <property type="entry name" value="Pif1-like_2B_dom"/>
</dbReference>
<keyword evidence="1" id="KW-0547">Nucleotide-binding</keyword>
<dbReference type="Proteomes" id="UP000050761">
    <property type="component" value="Unassembled WGS sequence"/>
</dbReference>
<accession>A0A3P8AEA6</accession>
<keyword evidence="5" id="KW-1185">Reference proteome</keyword>
<dbReference type="Pfam" id="PF05970">
    <property type="entry name" value="PIF1"/>
    <property type="match status" value="1"/>
</dbReference>
<name>A0A183G9T9_HELPZ</name>
<comment type="catalytic activity">
    <reaction evidence="1">
        <text>ATP + H2O = ADP + phosphate + H(+)</text>
        <dbReference type="Rhea" id="RHEA:13065"/>
        <dbReference type="ChEBI" id="CHEBI:15377"/>
        <dbReference type="ChEBI" id="CHEBI:15378"/>
        <dbReference type="ChEBI" id="CHEBI:30616"/>
        <dbReference type="ChEBI" id="CHEBI:43474"/>
        <dbReference type="ChEBI" id="CHEBI:456216"/>
        <dbReference type="EC" id="5.6.2.3"/>
    </reaction>
</comment>
<dbReference type="GO" id="GO:0016787">
    <property type="term" value="F:hydrolase activity"/>
    <property type="evidence" value="ECO:0007669"/>
    <property type="project" value="UniProtKB-KW"/>
</dbReference>
<reference evidence="4 5" key="1">
    <citation type="submission" date="2018-11" db="EMBL/GenBank/DDBJ databases">
        <authorList>
            <consortium name="Pathogen Informatics"/>
        </authorList>
    </citation>
    <scope>NUCLEOTIDE SEQUENCE [LARGE SCALE GENOMIC DNA]</scope>
</reference>
<reference evidence="6" key="2">
    <citation type="submission" date="2019-09" db="UniProtKB">
        <authorList>
            <consortium name="WormBaseParasite"/>
        </authorList>
    </citation>
    <scope>IDENTIFICATION</scope>
</reference>
<gene>
    <name evidence="4" type="ORF">HPBE_LOCUS18728</name>
</gene>
<evidence type="ECO:0000259" key="2">
    <source>
        <dbReference type="Pfam" id="PF05970"/>
    </source>
</evidence>
<accession>A0A183G9T9</accession>
<keyword evidence="1" id="KW-0067">ATP-binding</keyword>
<dbReference type="AlphaFoldDB" id="A0A183G9T9"/>
<dbReference type="InterPro" id="IPR010285">
    <property type="entry name" value="DNA_helicase_pif1-like_DEAD"/>
</dbReference>
<evidence type="ECO:0000313" key="5">
    <source>
        <dbReference type="Proteomes" id="UP000050761"/>
    </source>
</evidence>